<feature type="binding site" evidence="4">
    <location>
        <position position="131"/>
    </location>
    <ligand>
        <name>Zn(2+)</name>
        <dbReference type="ChEBI" id="CHEBI:29105"/>
    </ligand>
</feature>
<comment type="similarity">
    <text evidence="1">Belongs to the sirtuin family. Class I subfamily.</text>
</comment>
<dbReference type="Proteomes" id="UP000233524">
    <property type="component" value="Unassembled WGS sequence"/>
</dbReference>
<dbReference type="OrthoDB" id="424302at2759"/>
<name>A0A2N3NKB3_9PEZI</name>
<dbReference type="PROSITE" id="PS50305">
    <property type="entry name" value="SIRTUIN"/>
    <property type="match status" value="1"/>
</dbReference>
<proteinExistence type="inferred from homology"/>
<dbReference type="PANTHER" id="PTHR11085:SF10">
    <property type="entry name" value="NAD-DEPENDENT PROTEIN DEACYLASE SIRTUIN-5, MITOCHONDRIAL-RELATED"/>
    <property type="match status" value="1"/>
</dbReference>
<dbReference type="GO" id="GO:0046872">
    <property type="term" value="F:metal ion binding"/>
    <property type="evidence" value="ECO:0007669"/>
    <property type="project" value="UniProtKB-KW"/>
</dbReference>
<sequence length="295" mass="32363">MAPHNDLARFHKLLSTNPRILLVCGAGLSASSGLPTFRGAGGLWRNHSAMALATPEAFERDPGLVWLFYGYRRHMSMRAVPNKAHRALAALGEKYENVFCVSQNVDNLLEKANYPSSKLRKIHGCLFGLKCTTDTCTWRSSNHTSDPLWPILAPASKEDVDPTKTLPLLDPNNPAPEIPHSSIPRCPECGDETDALQRPDIVWFGEFMDDRNIDDIQAWMDGGVDVVLSIGTSEQVSTAVGFLSDARGSGAVYVNVNLDAEMPWKLDELDEGDFAFGGDAAEILPRLFEPIIGEL</sequence>
<keyword evidence="4" id="KW-0479">Metal-binding</keyword>
<gene>
    <name evidence="6" type="ORF">jhhlp_000214</name>
</gene>
<keyword evidence="2" id="KW-0808">Transferase</keyword>
<evidence type="ECO:0000313" key="7">
    <source>
        <dbReference type="Proteomes" id="UP000233524"/>
    </source>
</evidence>
<comment type="caution">
    <text evidence="6">The sequence shown here is derived from an EMBL/GenBank/DDBJ whole genome shotgun (WGS) entry which is preliminary data.</text>
</comment>
<dbReference type="InterPro" id="IPR026591">
    <property type="entry name" value="Sirtuin_cat_small_dom_sf"/>
</dbReference>
<dbReference type="AlphaFoldDB" id="A0A2N3NKB3"/>
<evidence type="ECO:0000313" key="6">
    <source>
        <dbReference type="EMBL" id="PKS12874.1"/>
    </source>
</evidence>
<dbReference type="GO" id="GO:0070403">
    <property type="term" value="F:NAD+ binding"/>
    <property type="evidence" value="ECO:0007669"/>
    <property type="project" value="InterPro"/>
</dbReference>
<dbReference type="Gene3D" id="3.40.50.1220">
    <property type="entry name" value="TPP-binding domain"/>
    <property type="match status" value="1"/>
</dbReference>
<protein>
    <recommendedName>
        <fullName evidence="5">Deacetylase sirtuin-type domain-containing protein</fullName>
    </recommendedName>
</protein>
<dbReference type="PANTHER" id="PTHR11085">
    <property type="entry name" value="NAD-DEPENDENT PROTEIN DEACYLASE SIRTUIN-5, MITOCHONDRIAL-RELATED"/>
    <property type="match status" value="1"/>
</dbReference>
<organism evidence="6 7">
    <name type="scientific">Lomentospora prolificans</name>
    <dbReference type="NCBI Taxonomy" id="41688"/>
    <lineage>
        <taxon>Eukaryota</taxon>
        <taxon>Fungi</taxon>
        <taxon>Dikarya</taxon>
        <taxon>Ascomycota</taxon>
        <taxon>Pezizomycotina</taxon>
        <taxon>Sordariomycetes</taxon>
        <taxon>Hypocreomycetidae</taxon>
        <taxon>Microascales</taxon>
        <taxon>Microascaceae</taxon>
        <taxon>Lomentospora</taxon>
    </lineage>
</organism>
<feature type="binding site" evidence="4">
    <location>
        <position position="186"/>
    </location>
    <ligand>
        <name>Zn(2+)</name>
        <dbReference type="ChEBI" id="CHEBI:29105"/>
    </ligand>
</feature>
<dbReference type="SUPFAM" id="SSF52467">
    <property type="entry name" value="DHS-like NAD/FAD-binding domain"/>
    <property type="match status" value="1"/>
</dbReference>
<accession>A0A2N3NKB3</accession>
<keyword evidence="4" id="KW-0862">Zinc</keyword>
<keyword evidence="3" id="KW-0520">NAD</keyword>
<dbReference type="InParanoid" id="A0A2N3NKB3"/>
<feature type="binding site" evidence="4">
    <location>
        <position position="189"/>
    </location>
    <ligand>
        <name>Zn(2+)</name>
        <dbReference type="ChEBI" id="CHEBI:29105"/>
    </ligand>
</feature>
<evidence type="ECO:0000259" key="5">
    <source>
        <dbReference type="PROSITE" id="PS50305"/>
    </source>
</evidence>
<keyword evidence="7" id="KW-1185">Reference proteome</keyword>
<dbReference type="Gene3D" id="3.30.1600.10">
    <property type="entry name" value="SIR2/SIRT2 'Small Domain"/>
    <property type="match status" value="1"/>
</dbReference>
<evidence type="ECO:0000256" key="3">
    <source>
        <dbReference type="ARBA" id="ARBA00023027"/>
    </source>
</evidence>
<evidence type="ECO:0000256" key="2">
    <source>
        <dbReference type="ARBA" id="ARBA00022679"/>
    </source>
</evidence>
<dbReference type="InterPro" id="IPR026590">
    <property type="entry name" value="Ssirtuin_cat_dom"/>
</dbReference>
<evidence type="ECO:0000256" key="1">
    <source>
        <dbReference type="ARBA" id="ARBA00006924"/>
    </source>
</evidence>
<feature type="active site" description="Proton acceptor" evidence="4">
    <location>
        <position position="123"/>
    </location>
</feature>
<dbReference type="GO" id="GO:0017136">
    <property type="term" value="F:histone deacetylase activity, NAD-dependent"/>
    <property type="evidence" value="ECO:0007669"/>
    <property type="project" value="TreeGrafter"/>
</dbReference>
<dbReference type="InterPro" id="IPR003000">
    <property type="entry name" value="Sirtuin"/>
</dbReference>
<dbReference type="Pfam" id="PF02146">
    <property type="entry name" value="SIR2"/>
    <property type="match status" value="1"/>
</dbReference>
<dbReference type="STRING" id="41688.A0A2N3NKB3"/>
<dbReference type="InterPro" id="IPR029035">
    <property type="entry name" value="DHS-like_NAD/FAD-binding_dom"/>
</dbReference>
<dbReference type="GO" id="GO:0005634">
    <property type="term" value="C:nucleus"/>
    <property type="evidence" value="ECO:0007669"/>
    <property type="project" value="TreeGrafter"/>
</dbReference>
<feature type="domain" description="Deacetylase sirtuin-type" evidence="5">
    <location>
        <begin position="1"/>
        <end position="295"/>
    </location>
</feature>
<feature type="binding site" evidence="4">
    <location>
        <position position="136"/>
    </location>
    <ligand>
        <name>Zn(2+)</name>
        <dbReference type="ChEBI" id="CHEBI:29105"/>
    </ligand>
</feature>
<dbReference type="InterPro" id="IPR050134">
    <property type="entry name" value="NAD-dep_sirtuin_deacylases"/>
</dbReference>
<dbReference type="VEuPathDB" id="FungiDB:jhhlp_000214"/>
<reference evidence="6 7" key="1">
    <citation type="journal article" date="2017" name="G3 (Bethesda)">
        <title>First Draft Genome Sequence of the Pathogenic Fungus Lomentospora prolificans (Formerly Scedosporium prolificans).</title>
        <authorList>
            <person name="Luo R."/>
            <person name="Zimin A."/>
            <person name="Workman R."/>
            <person name="Fan Y."/>
            <person name="Pertea G."/>
            <person name="Grossman N."/>
            <person name="Wear M.P."/>
            <person name="Jia B."/>
            <person name="Miller H."/>
            <person name="Casadevall A."/>
            <person name="Timp W."/>
            <person name="Zhang S.X."/>
            <person name="Salzberg S.L."/>
        </authorList>
    </citation>
    <scope>NUCLEOTIDE SEQUENCE [LARGE SCALE GENOMIC DNA]</scope>
    <source>
        <strain evidence="6 7">JHH-5317</strain>
    </source>
</reference>
<evidence type="ECO:0000256" key="4">
    <source>
        <dbReference type="PROSITE-ProRule" id="PRU00236"/>
    </source>
</evidence>
<dbReference type="EMBL" id="NLAX01000002">
    <property type="protein sequence ID" value="PKS12874.1"/>
    <property type="molecule type" value="Genomic_DNA"/>
</dbReference>